<name>A0ABX2KCJ5_9PROT</name>
<evidence type="ECO:0000313" key="2">
    <source>
        <dbReference type="EMBL" id="NUB00256.1"/>
    </source>
</evidence>
<reference evidence="2 3" key="1">
    <citation type="submission" date="2019-10" db="EMBL/GenBank/DDBJ databases">
        <title>Genome sequence of Azospirillum melinis.</title>
        <authorList>
            <person name="Ambrosini A."/>
            <person name="Sant'Anna F.H."/>
            <person name="Cassan F.D."/>
            <person name="Souza E.M."/>
            <person name="Passaglia L.M.P."/>
        </authorList>
    </citation>
    <scope>NUCLEOTIDE SEQUENCE [LARGE SCALE GENOMIC DNA]</scope>
    <source>
        <strain evidence="2 3">TMCY0552</strain>
    </source>
</reference>
<comment type="caution">
    <text evidence="2">The sequence shown here is derived from an EMBL/GenBank/DDBJ whole genome shotgun (WGS) entry which is preliminary data.</text>
</comment>
<sequence length="143" mass="15202">MSAHTQFSQELAGRVAVIRQEIIAATGQIDRLQERLSVLRSSLADAEAAARVLTVPLPAPLTVAATTGRAVGKGAFQAQVLAALTAAYPKSLRASDIAREAQARLGLAVHPKTTGMVLNRLKHAGRVERDGRTWRLVPVPVLP</sequence>
<gene>
    <name evidence="2" type="ORF">GBZ48_13260</name>
</gene>
<evidence type="ECO:0000256" key="1">
    <source>
        <dbReference type="SAM" id="Coils"/>
    </source>
</evidence>
<keyword evidence="3" id="KW-1185">Reference proteome</keyword>
<keyword evidence="1" id="KW-0175">Coiled coil</keyword>
<accession>A0ABX2KCJ5</accession>
<feature type="coiled-coil region" evidence="1">
    <location>
        <begin position="15"/>
        <end position="49"/>
    </location>
</feature>
<proteinExistence type="predicted"/>
<organism evidence="2 3">
    <name type="scientific">Azospirillum melinis</name>
    <dbReference type="NCBI Taxonomy" id="328839"/>
    <lineage>
        <taxon>Bacteria</taxon>
        <taxon>Pseudomonadati</taxon>
        <taxon>Pseudomonadota</taxon>
        <taxon>Alphaproteobacteria</taxon>
        <taxon>Rhodospirillales</taxon>
        <taxon>Azospirillaceae</taxon>
        <taxon>Azospirillum</taxon>
    </lineage>
</organism>
<evidence type="ECO:0000313" key="3">
    <source>
        <dbReference type="Proteomes" id="UP000605086"/>
    </source>
</evidence>
<protein>
    <submittedName>
        <fullName evidence="2">Uncharacterized protein</fullName>
    </submittedName>
</protein>
<dbReference type="RefSeq" id="WP_174471492.1">
    <property type="nucleotide sequence ID" value="NZ_JAGINN010000005.1"/>
</dbReference>
<dbReference type="Proteomes" id="UP000605086">
    <property type="component" value="Unassembled WGS sequence"/>
</dbReference>
<dbReference type="EMBL" id="WHOS01000014">
    <property type="protein sequence ID" value="NUB00256.1"/>
    <property type="molecule type" value="Genomic_DNA"/>
</dbReference>